<organism evidence="2 3">
    <name type="scientific">Haematococcus lacustris</name>
    <name type="common">Green alga</name>
    <name type="synonym">Haematococcus pluvialis</name>
    <dbReference type="NCBI Taxonomy" id="44745"/>
    <lineage>
        <taxon>Eukaryota</taxon>
        <taxon>Viridiplantae</taxon>
        <taxon>Chlorophyta</taxon>
        <taxon>core chlorophytes</taxon>
        <taxon>Chlorophyceae</taxon>
        <taxon>CS clade</taxon>
        <taxon>Chlamydomonadales</taxon>
        <taxon>Haematococcaceae</taxon>
        <taxon>Haematococcus</taxon>
    </lineage>
</organism>
<protein>
    <submittedName>
        <fullName evidence="2">Uncharacterized protein</fullName>
    </submittedName>
</protein>
<keyword evidence="3" id="KW-1185">Reference proteome</keyword>
<dbReference type="AlphaFoldDB" id="A0A6A0AHU8"/>
<evidence type="ECO:0000256" key="1">
    <source>
        <dbReference type="SAM" id="MobiDB-lite"/>
    </source>
</evidence>
<evidence type="ECO:0000313" key="2">
    <source>
        <dbReference type="EMBL" id="GFH31823.1"/>
    </source>
</evidence>
<feature type="region of interest" description="Disordered" evidence="1">
    <location>
        <begin position="22"/>
        <end position="43"/>
    </location>
</feature>
<dbReference type="EMBL" id="BLLF01005978">
    <property type="protein sequence ID" value="GFH31823.1"/>
    <property type="molecule type" value="Genomic_DNA"/>
</dbReference>
<sequence length="75" mass="8286">MAVDSLANTLVAVADYRRQVRDQDQAKPLRSGSKAESNHALPTQHRCRAAVSMRPSERRVCQQGYGACKFLLAVT</sequence>
<gene>
    <name evidence="2" type="ORF">HaLaN_30940</name>
</gene>
<name>A0A6A0AHU8_HAELA</name>
<proteinExistence type="predicted"/>
<comment type="caution">
    <text evidence="2">The sequence shown here is derived from an EMBL/GenBank/DDBJ whole genome shotgun (WGS) entry which is preliminary data.</text>
</comment>
<dbReference type="Proteomes" id="UP000485058">
    <property type="component" value="Unassembled WGS sequence"/>
</dbReference>
<reference evidence="2 3" key="1">
    <citation type="submission" date="2020-02" db="EMBL/GenBank/DDBJ databases">
        <title>Draft genome sequence of Haematococcus lacustris strain NIES-144.</title>
        <authorList>
            <person name="Morimoto D."/>
            <person name="Nakagawa S."/>
            <person name="Yoshida T."/>
            <person name="Sawayama S."/>
        </authorList>
    </citation>
    <scope>NUCLEOTIDE SEQUENCE [LARGE SCALE GENOMIC DNA]</scope>
    <source>
        <strain evidence="2 3">NIES-144</strain>
    </source>
</reference>
<evidence type="ECO:0000313" key="3">
    <source>
        <dbReference type="Proteomes" id="UP000485058"/>
    </source>
</evidence>
<accession>A0A6A0AHU8</accession>